<dbReference type="EMBL" id="LWAE01000003">
    <property type="protein sequence ID" value="KZL91465.1"/>
    <property type="molecule type" value="Genomic_DNA"/>
</dbReference>
<gene>
    <name evidence="1" type="ORF">CLMAG_32240</name>
</gene>
<comment type="caution">
    <text evidence="1">The sequence shown here is derived from an EMBL/GenBank/DDBJ whole genome shotgun (WGS) entry which is preliminary data.</text>
</comment>
<dbReference type="Proteomes" id="UP000076603">
    <property type="component" value="Unassembled WGS sequence"/>
</dbReference>
<evidence type="ECO:0000313" key="1">
    <source>
        <dbReference type="EMBL" id="KZL91465.1"/>
    </source>
</evidence>
<reference evidence="1 2" key="1">
    <citation type="submission" date="2016-04" db="EMBL/GenBank/DDBJ databases">
        <title>Genome sequence of Clostridium magnum DSM 2767.</title>
        <authorList>
            <person name="Poehlein A."/>
            <person name="Uhlig R."/>
            <person name="Fischer R."/>
            <person name="Bahl H."/>
            <person name="Daniel R."/>
        </authorList>
    </citation>
    <scope>NUCLEOTIDE SEQUENCE [LARGE SCALE GENOMIC DNA]</scope>
    <source>
        <strain evidence="1 2">DSM 2767</strain>
    </source>
</reference>
<keyword evidence="2" id="KW-1185">Reference proteome</keyword>
<evidence type="ECO:0000313" key="2">
    <source>
        <dbReference type="Proteomes" id="UP000076603"/>
    </source>
</evidence>
<proteinExistence type="predicted"/>
<dbReference type="AlphaFoldDB" id="A0A161WIF7"/>
<protein>
    <submittedName>
        <fullName evidence="1">Uncharacterized protein</fullName>
    </submittedName>
</protein>
<organism evidence="1 2">
    <name type="scientific">Clostridium magnum DSM 2767</name>
    <dbReference type="NCBI Taxonomy" id="1121326"/>
    <lineage>
        <taxon>Bacteria</taxon>
        <taxon>Bacillati</taxon>
        <taxon>Bacillota</taxon>
        <taxon>Clostridia</taxon>
        <taxon>Eubacteriales</taxon>
        <taxon>Clostridiaceae</taxon>
        <taxon>Clostridium</taxon>
    </lineage>
</organism>
<name>A0A161WIF7_9CLOT</name>
<accession>A0A161WIF7</accession>
<sequence>MRLGLYFAIFKTPEISGVKLLLEDFNVKSYK</sequence>
<dbReference type="PATRIC" id="fig|1121326.3.peg.3255"/>